<evidence type="ECO:0000256" key="1">
    <source>
        <dbReference type="ARBA" id="ARBA00004167"/>
    </source>
</evidence>
<evidence type="ECO:0000256" key="9">
    <source>
        <dbReference type="ARBA" id="ARBA00023033"/>
    </source>
</evidence>
<sequence length="118" mass="13658">MGLCRKEVPIVEWYRTKVVPDTEMIKEFLSKYSTTSGKLWQQQQGTKHFIGRGLLMANGEDWRHQRHMVAPAFMGDRLKNYVGHMVECTKDMFQSLQDALEGGQTEVEIGECFIESQE</sequence>
<evidence type="ECO:0000256" key="10">
    <source>
        <dbReference type="ARBA" id="ARBA00023136"/>
    </source>
</evidence>
<evidence type="ECO:0000313" key="11">
    <source>
        <dbReference type="EMBL" id="KHN07512.1"/>
    </source>
</evidence>
<dbReference type="GO" id="GO:0004497">
    <property type="term" value="F:monooxygenase activity"/>
    <property type="evidence" value="ECO:0007669"/>
    <property type="project" value="UniProtKB-KW"/>
</dbReference>
<evidence type="ECO:0000256" key="2">
    <source>
        <dbReference type="ARBA" id="ARBA00010617"/>
    </source>
</evidence>
<comment type="subcellular location">
    <subcellularLocation>
        <location evidence="1">Membrane</location>
        <topology evidence="1">Single-pass membrane protein</topology>
    </subcellularLocation>
</comment>
<comment type="similarity">
    <text evidence="2">Belongs to the cytochrome P450 family.</text>
</comment>
<dbReference type="Pfam" id="PF00067">
    <property type="entry name" value="p450"/>
    <property type="match status" value="1"/>
</dbReference>
<dbReference type="SUPFAM" id="SSF48264">
    <property type="entry name" value="Cytochrome P450"/>
    <property type="match status" value="1"/>
</dbReference>
<keyword evidence="6" id="KW-1133">Transmembrane helix</keyword>
<accession>A0A0B2PIX0</accession>
<dbReference type="Gene3D" id="1.10.630.10">
    <property type="entry name" value="Cytochrome P450"/>
    <property type="match status" value="1"/>
</dbReference>
<evidence type="ECO:0000256" key="6">
    <source>
        <dbReference type="ARBA" id="ARBA00022989"/>
    </source>
</evidence>
<evidence type="ECO:0000256" key="8">
    <source>
        <dbReference type="ARBA" id="ARBA00023004"/>
    </source>
</evidence>
<keyword evidence="7 11" id="KW-0560">Oxidoreductase</keyword>
<keyword evidence="5" id="KW-0479">Metal-binding</keyword>
<organism evidence="11">
    <name type="scientific">Glycine soja</name>
    <name type="common">Wild soybean</name>
    <dbReference type="NCBI Taxonomy" id="3848"/>
    <lineage>
        <taxon>Eukaryota</taxon>
        <taxon>Viridiplantae</taxon>
        <taxon>Streptophyta</taxon>
        <taxon>Embryophyta</taxon>
        <taxon>Tracheophyta</taxon>
        <taxon>Spermatophyta</taxon>
        <taxon>Magnoliopsida</taxon>
        <taxon>eudicotyledons</taxon>
        <taxon>Gunneridae</taxon>
        <taxon>Pentapetalae</taxon>
        <taxon>rosids</taxon>
        <taxon>fabids</taxon>
        <taxon>Fabales</taxon>
        <taxon>Fabaceae</taxon>
        <taxon>Papilionoideae</taxon>
        <taxon>50 kb inversion clade</taxon>
        <taxon>NPAAA clade</taxon>
        <taxon>indigoferoid/millettioid clade</taxon>
        <taxon>Phaseoleae</taxon>
        <taxon>Glycine</taxon>
        <taxon>Glycine subgen. Soja</taxon>
    </lineage>
</organism>
<dbReference type="GO" id="GO:0016705">
    <property type="term" value="F:oxidoreductase activity, acting on paired donors, with incorporation or reduction of molecular oxygen"/>
    <property type="evidence" value="ECO:0007669"/>
    <property type="project" value="InterPro"/>
</dbReference>
<gene>
    <name evidence="11" type="ORF">glysoja_033465</name>
</gene>
<evidence type="ECO:0000256" key="7">
    <source>
        <dbReference type="ARBA" id="ARBA00023002"/>
    </source>
</evidence>
<dbReference type="Proteomes" id="UP000053555">
    <property type="component" value="Unassembled WGS sequence"/>
</dbReference>
<keyword evidence="10" id="KW-0472">Membrane</keyword>
<evidence type="ECO:0000256" key="5">
    <source>
        <dbReference type="ARBA" id="ARBA00022723"/>
    </source>
</evidence>
<dbReference type="PANTHER" id="PTHR24282:SF228">
    <property type="entry name" value="CYTOKININ HYDROXYLASE"/>
    <property type="match status" value="1"/>
</dbReference>
<dbReference type="GO" id="GO:0020037">
    <property type="term" value="F:heme binding"/>
    <property type="evidence" value="ECO:0007669"/>
    <property type="project" value="InterPro"/>
</dbReference>
<evidence type="ECO:0000256" key="4">
    <source>
        <dbReference type="ARBA" id="ARBA00022692"/>
    </source>
</evidence>
<dbReference type="GO" id="GO:0005506">
    <property type="term" value="F:iron ion binding"/>
    <property type="evidence" value="ECO:0007669"/>
    <property type="project" value="InterPro"/>
</dbReference>
<protein>
    <submittedName>
        <fullName evidence="11">Cytokinin hydroxylase</fullName>
        <ecNumber evidence="11">1.3.3.9</ecNumber>
    </submittedName>
</protein>
<keyword evidence="3" id="KW-0349">Heme</keyword>
<dbReference type="GO" id="GO:0016020">
    <property type="term" value="C:membrane"/>
    <property type="evidence" value="ECO:0007669"/>
    <property type="project" value="UniProtKB-SubCell"/>
</dbReference>
<dbReference type="AlphaFoldDB" id="A0A0B2PIX0"/>
<keyword evidence="8" id="KW-0408">Iron</keyword>
<keyword evidence="9" id="KW-0503">Monooxygenase</keyword>
<dbReference type="PANTHER" id="PTHR24282">
    <property type="entry name" value="CYTOCHROME P450 FAMILY MEMBER"/>
    <property type="match status" value="1"/>
</dbReference>
<dbReference type="EMBL" id="KN666996">
    <property type="protein sequence ID" value="KHN07512.1"/>
    <property type="molecule type" value="Genomic_DNA"/>
</dbReference>
<dbReference type="InterPro" id="IPR036396">
    <property type="entry name" value="Cyt_P450_sf"/>
</dbReference>
<dbReference type="EC" id="1.3.3.9" evidence="11"/>
<reference evidence="11" key="1">
    <citation type="submission" date="2014-07" db="EMBL/GenBank/DDBJ databases">
        <title>Identification of a novel salt tolerance gene in wild soybean by whole-genome sequencing.</title>
        <authorList>
            <person name="Lam H.-M."/>
            <person name="Qi X."/>
            <person name="Li M.-W."/>
            <person name="Liu X."/>
            <person name="Xie M."/>
            <person name="Ni M."/>
            <person name="Xu X."/>
        </authorList>
    </citation>
    <scope>NUCLEOTIDE SEQUENCE [LARGE SCALE GENOMIC DNA]</scope>
    <source>
        <tissue evidence="11">Root</tissue>
    </source>
</reference>
<keyword evidence="4" id="KW-0812">Transmembrane</keyword>
<dbReference type="InterPro" id="IPR050665">
    <property type="entry name" value="Cytochrome_P450_Monooxygen"/>
</dbReference>
<name>A0A0B2PIX0_GLYSO</name>
<proteinExistence type="inferred from homology"/>
<evidence type="ECO:0000256" key="3">
    <source>
        <dbReference type="ARBA" id="ARBA00022617"/>
    </source>
</evidence>
<dbReference type="InterPro" id="IPR001128">
    <property type="entry name" value="Cyt_P450"/>
</dbReference>